<organism evidence="7 8">
    <name type="scientific">Geobacillus subterraneus</name>
    <dbReference type="NCBI Taxonomy" id="129338"/>
    <lineage>
        <taxon>Bacteria</taxon>
        <taxon>Bacillati</taxon>
        <taxon>Bacillota</taxon>
        <taxon>Bacilli</taxon>
        <taxon>Bacillales</taxon>
        <taxon>Anoxybacillaceae</taxon>
        <taxon>Geobacillus</taxon>
    </lineage>
</organism>
<dbReference type="Pfam" id="PF03706">
    <property type="entry name" value="LPG_synthase_TM"/>
    <property type="match status" value="1"/>
</dbReference>
<accession>A0ABN4NJV1</accession>
<feature type="transmembrane region" description="Helical" evidence="6">
    <location>
        <begin position="69"/>
        <end position="88"/>
    </location>
</feature>
<keyword evidence="3 6" id="KW-0812">Transmembrane</keyword>
<dbReference type="PANTHER" id="PTHR39087:SF2">
    <property type="entry name" value="UPF0104 MEMBRANE PROTEIN MJ1595"/>
    <property type="match status" value="1"/>
</dbReference>
<gene>
    <name evidence="6" type="primary">mprF</name>
    <name evidence="7" type="ORF">GS3922_02795</name>
</gene>
<evidence type="ECO:0000313" key="7">
    <source>
        <dbReference type="EMBL" id="AMX82690.1"/>
    </source>
</evidence>
<dbReference type="EC" id="2.3.2.3" evidence="6"/>
<name>A0ABN4NJV1_9BACL</name>
<feature type="transmembrane region" description="Helical" evidence="6">
    <location>
        <begin position="287"/>
        <end position="314"/>
    </location>
</feature>
<keyword evidence="5 6" id="KW-0472">Membrane</keyword>
<keyword evidence="4 6" id="KW-1133">Transmembrane helix</keyword>
<dbReference type="PANTHER" id="PTHR39087">
    <property type="entry name" value="UPF0104 MEMBRANE PROTEIN MJ1595"/>
    <property type="match status" value="1"/>
</dbReference>
<dbReference type="EMBL" id="CP014342">
    <property type="protein sequence ID" value="AMX82690.1"/>
    <property type="molecule type" value="Genomic_DNA"/>
</dbReference>
<evidence type="ECO:0000313" key="8">
    <source>
        <dbReference type="Proteomes" id="UP000076226"/>
    </source>
</evidence>
<feature type="transmembrane region" description="Helical" evidence="6">
    <location>
        <begin position="31"/>
        <end position="49"/>
    </location>
</feature>
<sequence>MATSRRCRLLKGWPGRWCGRANMSGKLAAKVVLRTAGAALLFIFVWLTYRYFDIRLLLRHLAELVRHPADLAAAAFVYGMSFWLRAWAWKQYVGKPIAFSVYWRAVLLSLFINHLAPVKIGDAARVAVLARQPGVSASESVESVAVMRLLDMAVLGSFAAAGMYVYMHRIPGVPLLAALAAAGLVLALAVFRRPLRMERLWRRWRTVFRSRRGVLIAAAVAASWLCEAAVIDMIAKAVGMPLSFWQAVWVNSATVSGQIAQLTPGGAGTYEAVMAFALTALGAPGSVAYTAAVLTHALKFLFSYAAGAVVLAFWRSDWQAVRNVWRKERERV</sequence>
<comment type="subcellular location">
    <subcellularLocation>
        <location evidence="1 6">Cell membrane</location>
        <topology evidence="1 6">Multi-pass membrane protein</topology>
    </subcellularLocation>
</comment>
<proteinExistence type="inferred from homology"/>
<evidence type="ECO:0000256" key="1">
    <source>
        <dbReference type="ARBA" id="ARBA00004651"/>
    </source>
</evidence>
<dbReference type="Proteomes" id="UP000076226">
    <property type="component" value="Chromosome"/>
</dbReference>
<keyword evidence="6" id="KW-0808">Transferase</keyword>
<keyword evidence="6" id="KW-0046">Antibiotic resistance</keyword>
<comment type="function">
    <text evidence="6">Catalyzes the transfer of a lysyl group from L-lysyl-tRNA(Lys) to membrane-bound phosphatidylglycerol (PG), which produces lysylphosphatidylglycerol (LPG), a major component of the bacterial membrane with a positive net charge. LPG synthesis contributes to bacterial virulence as it is involved in the resistance mechanism against cationic antimicrobial peptides (CAMP) produces by the host's immune system (defensins, cathelicidins) and by the competing microorganisms.</text>
</comment>
<keyword evidence="2" id="KW-1003">Cell membrane</keyword>
<keyword evidence="6" id="KW-0443">Lipid metabolism</keyword>
<dbReference type="InterPro" id="IPR022791">
    <property type="entry name" value="L-PG_synthase/AglD"/>
</dbReference>
<reference evidence="7 8" key="1">
    <citation type="submission" date="2016-02" db="EMBL/GenBank/DDBJ databases">
        <title>Complete genome sequence of Geobacillus subterraneus KCTC 3922T.</title>
        <authorList>
            <person name="Lee D.-W."/>
            <person name="Lee Y.-J."/>
            <person name="Lee S.-J."/>
            <person name="Park G.-S."/>
            <person name="Lee S.-J."/>
            <person name="Shin J.-H."/>
        </authorList>
    </citation>
    <scope>NUCLEOTIDE SEQUENCE [LARGE SCALE GENOMIC DNA]</scope>
    <source>
        <strain evidence="7 8">KCTC 3922</strain>
    </source>
</reference>
<feature type="transmembrane region" description="Helical" evidence="6">
    <location>
        <begin position="173"/>
        <end position="192"/>
    </location>
</feature>
<evidence type="ECO:0000256" key="4">
    <source>
        <dbReference type="ARBA" id="ARBA00022989"/>
    </source>
</evidence>
<protein>
    <recommendedName>
        <fullName evidence="6">Phosphatidylglycerol lysyltransferase</fullName>
        <ecNumber evidence="6">2.3.2.3</ecNumber>
    </recommendedName>
    <alternativeName>
        <fullName evidence="6">Lysylphosphatidylglycerol synthase</fullName>
    </alternativeName>
</protein>
<comment type="catalytic activity">
    <reaction evidence="6">
        <text>L-lysyl-tRNA(Lys) + a 1,2-diacyl-sn-glycero-3-phospho-(1'-sn-glycerol) = a 1,2-diacyl-sn-glycero-3-phospho-1'-(3'-O-L-lysyl)-sn-glycerol + tRNA(Lys)</text>
        <dbReference type="Rhea" id="RHEA:10668"/>
        <dbReference type="Rhea" id="RHEA-COMP:9696"/>
        <dbReference type="Rhea" id="RHEA-COMP:9697"/>
        <dbReference type="ChEBI" id="CHEBI:64716"/>
        <dbReference type="ChEBI" id="CHEBI:75792"/>
        <dbReference type="ChEBI" id="CHEBI:78442"/>
        <dbReference type="ChEBI" id="CHEBI:78529"/>
        <dbReference type="EC" id="2.3.2.3"/>
    </reaction>
</comment>
<keyword evidence="8" id="KW-1185">Reference proteome</keyword>
<evidence type="ECO:0000256" key="6">
    <source>
        <dbReference type="RuleBase" id="RU363042"/>
    </source>
</evidence>
<evidence type="ECO:0000256" key="5">
    <source>
        <dbReference type="ARBA" id="ARBA00023136"/>
    </source>
</evidence>
<evidence type="ECO:0000256" key="3">
    <source>
        <dbReference type="ARBA" id="ARBA00022692"/>
    </source>
</evidence>
<comment type="similarity">
    <text evidence="6">Belongs to the LPG synthase family.</text>
</comment>
<feature type="transmembrane region" description="Helical" evidence="6">
    <location>
        <begin position="213"/>
        <end position="235"/>
    </location>
</feature>
<evidence type="ECO:0000256" key="2">
    <source>
        <dbReference type="ARBA" id="ARBA00022475"/>
    </source>
</evidence>
<dbReference type="InterPro" id="IPR029017">
    <property type="entry name" value="Enolase-like_N"/>
</dbReference>
<dbReference type="Gene3D" id="3.30.390.10">
    <property type="entry name" value="Enolase-like, N-terminal domain"/>
    <property type="match status" value="1"/>
</dbReference>